<feature type="transmembrane region" description="Helical" evidence="8">
    <location>
        <begin position="103"/>
        <end position="123"/>
    </location>
</feature>
<dbReference type="InParanoid" id="A3LP70"/>
<feature type="transmembrane region" description="Helical" evidence="8">
    <location>
        <begin position="301"/>
        <end position="322"/>
    </location>
</feature>
<gene>
    <name evidence="10" type="primary">DTR1</name>
    <name evidence="10" type="ORF">PICST_29843</name>
</gene>
<dbReference type="GO" id="GO:0055088">
    <property type="term" value="P:lipid homeostasis"/>
    <property type="evidence" value="ECO:0007669"/>
    <property type="project" value="UniProtKB-ARBA"/>
</dbReference>
<evidence type="ECO:0000313" key="10">
    <source>
        <dbReference type="EMBL" id="ABN64445.2"/>
    </source>
</evidence>
<evidence type="ECO:0000256" key="2">
    <source>
        <dbReference type="ARBA" id="ARBA00022448"/>
    </source>
</evidence>
<dbReference type="GO" id="GO:0005275">
    <property type="term" value="F:amine transmembrane transporter activity"/>
    <property type="evidence" value="ECO:0007669"/>
    <property type="project" value="EnsemblFungi"/>
</dbReference>
<evidence type="ECO:0000256" key="5">
    <source>
        <dbReference type="ARBA" id="ARBA00023136"/>
    </source>
</evidence>
<comment type="subcellular location">
    <subcellularLocation>
        <location evidence="1">Membrane</location>
        <topology evidence="1">Multi-pass membrane protein</topology>
    </subcellularLocation>
</comment>
<dbReference type="GO" id="GO:0005886">
    <property type="term" value="C:plasma membrane"/>
    <property type="evidence" value="ECO:0007669"/>
    <property type="project" value="TreeGrafter"/>
</dbReference>
<reference evidence="10 11" key="1">
    <citation type="journal article" date="2007" name="Nat. Biotechnol.">
        <title>Genome sequence of the lignocellulose-bioconverting and xylose-fermenting yeast Pichia stipitis.</title>
        <authorList>
            <person name="Jeffries T.W."/>
            <person name="Grigoriev I.V."/>
            <person name="Grimwood J."/>
            <person name="Laplaza J.M."/>
            <person name="Aerts A."/>
            <person name="Salamov A."/>
            <person name="Schmutz J."/>
            <person name="Lindquist E."/>
            <person name="Dehal P."/>
            <person name="Shapiro H."/>
            <person name="Jin Y.S."/>
            <person name="Passoth V."/>
            <person name="Richardson P.M."/>
        </authorList>
    </citation>
    <scope>NUCLEOTIDE SEQUENCE [LARGE SCALE GENOMIC DNA]</scope>
    <source>
        <strain evidence="11">ATCC 58785 / CBS 6054 / NBRC 10063 / NRRL Y-11545</strain>
    </source>
</reference>
<keyword evidence="2" id="KW-0813">Transport</keyword>
<dbReference type="OMA" id="FQAFGSC"/>
<keyword evidence="3 8" id="KW-0812">Transmembrane</keyword>
<dbReference type="eggNOG" id="KOG0255">
    <property type="taxonomic scope" value="Eukaryota"/>
</dbReference>
<dbReference type="STRING" id="322104.A3LP70"/>
<feature type="transmembrane region" description="Helical" evidence="8">
    <location>
        <begin position="342"/>
        <end position="361"/>
    </location>
</feature>
<dbReference type="GO" id="GO:0045121">
    <property type="term" value="C:membrane raft"/>
    <property type="evidence" value="ECO:0007669"/>
    <property type="project" value="UniProtKB-ARBA"/>
</dbReference>
<dbReference type="Gene3D" id="1.20.1250.20">
    <property type="entry name" value="MFS general substrate transporter like domains"/>
    <property type="match status" value="1"/>
</dbReference>
<dbReference type="FunFam" id="1.20.1250.20:FF:000172">
    <property type="entry name" value="MFS multidrug resistance transporter"/>
    <property type="match status" value="1"/>
</dbReference>
<accession>A3LP70</accession>
<proteinExistence type="inferred from homology"/>
<dbReference type="InterPro" id="IPR020846">
    <property type="entry name" value="MFS_dom"/>
</dbReference>
<feature type="transmembrane region" description="Helical" evidence="8">
    <location>
        <begin position="36"/>
        <end position="56"/>
    </location>
</feature>
<dbReference type="SUPFAM" id="SSF103473">
    <property type="entry name" value="MFS general substrate transporter"/>
    <property type="match status" value="1"/>
</dbReference>
<keyword evidence="5 8" id="KW-0472">Membrane</keyword>
<feature type="transmembrane region" description="Helical" evidence="8">
    <location>
        <begin position="163"/>
        <end position="185"/>
    </location>
</feature>
<dbReference type="InterPro" id="IPR011701">
    <property type="entry name" value="MFS"/>
</dbReference>
<dbReference type="CDD" id="cd17323">
    <property type="entry name" value="MFS_Tpo1_MDR_like"/>
    <property type="match status" value="1"/>
</dbReference>
<dbReference type="AlphaFoldDB" id="A3LP70"/>
<feature type="transmembrane region" description="Helical" evidence="8">
    <location>
        <begin position="68"/>
        <end position="91"/>
    </location>
</feature>
<protein>
    <submittedName>
        <fullName evidence="10">Dityrosine transporter A(Acid, azole) Q(Quinidine) Resistance</fullName>
    </submittedName>
</protein>
<comment type="function">
    <text evidence="7">MFS antiporter that does not display functional linkage as drug transporter and performs functions that significantly affect biofilm development and virulence. No substrate for transport has been identified yet, but plays an important role in the growth in the host.</text>
</comment>
<dbReference type="GO" id="GO:0001765">
    <property type="term" value="P:membrane raft assembly"/>
    <property type="evidence" value="ECO:0007669"/>
    <property type="project" value="UniProtKB-ARBA"/>
</dbReference>
<evidence type="ECO:0000256" key="6">
    <source>
        <dbReference type="ARBA" id="ARBA00038347"/>
    </source>
</evidence>
<evidence type="ECO:0000259" key="9">
    <source>
        <dbReference type="PROSITE" id="PS50850"/>
    </source>
</evidence>
<keyword evidence="11" id="KW-1185">Reference proteome</keyword>
<evidence type="ECO:0000256" key="1">
    <source>
        <dbReference type="ARBA" id="ARBA00004141"/>
    </source>
</evidence>
<evidence type="ECO:0000256" key="7">
    <source>
        <dbReference type="ARBA" id="ARBA00053949"/>
    </source>
</evidence>
<dbReference type="InterPro" id="IPR036259">
    <property type="entry name" value="MFS_trans_sf"/>
</dbReference>
<feature type="transmembrane region" description="Helical" evidence="8">
    <location>
        <begin position="258"/>
        <end position="281"/>
    </location>
</feature>
<dbReference type="Pfam" id="PF07690">
    <property type="entry name" value="MFS_1"/>
    <property type="match status" value="1"/>
</dbReference>
<evidence type="ECO:0000256" key="4">
    <source>
        <dbReference type="ARBA" id="ARBA00022989"/>
    </source>
</evidence>
<dbReference type="Proteomes" id="UP000002258">
    <property type="component" value="Chromosome 2"/>
</dbReference>
<dbReference type="EMBL" id="CP000496">
    <property type="protein sequence ID" value="ABN64445.2"/>
    <property type="molecule type" value="Genomic_DNA"/>
</dbReference>
<dbReference type="GO" id="GO:0005628">
    <property type="term" value="C:prospore membrane"/>
    <property type="evidence" value="ECO:0007669"/>
    <property type="project" value="EnsemblFungi"/>
</dbReference>
<dbReference type="PANTHER" id="PTHR23502">
    <property type="entry name" value="MAJOR FACILITATOR SUPERFAMILY"/>
    <property type="match status" value="1"/>
</dbReference>
<dbReference type="OrthoDB" id="3066029at2759"/>
<organism evidence="10 11">
    <name type="scientific">Scheffersomyces stipitis (strain ATCC 58785 / CBS 6054 / NBRC 10063 / NRRL Y-11545)</name>
    <name type="common">Yeast</name>
    <name type="synonym">Pichia stipitis</name>
    <dbReference type="NCBI Taxonomy" id="322104"/>
    <lineage>
        <taxon>Eukaryota</taxon>
        <taxon>Fungi</taxon>
        <taxon>Dikarya</taxon>
        <taxon>Ascomycota</taxon>
        <taxon>Saccharomycotina</taxon>
        <taxon>Pichiomycetes</taxon>
        <taxon>Debaryomycetaceae</taxon>
        <taxon>Scheffersomyces</taxon>
    </lineage>
</organism>
<feature type="transmembrane region" description="Helical" evidence="8">
    <location>
        <begin position="191"/>
        <end position="211"/>
    </location>
</feature>
<dbReference type="PANTHER" id="PTHR23502:SF21">
    <property type="entry name" value="DITYROSINE TRANSPORTER 1"/>
    <property type="match status" value="1"/>
</dbReference>
<keyword evidence="4 8" id="KW-1133">Transmembrane helix</keyword>
<dbReference type="FunCoup" id="A3LP70">
    <property type="interactions" value="25"/>
</dbReference>
<evidence type="ECO:0000256" key="3">
    <source>
        <dbReference type="ARBA" id="ARBA00022692"/>
    </source>
</evidence>
<sequence length="469" mass="51820">MEKSDSPKIEECLEVVPDPPEKQISYSAFTNGRRKLILFIVTFAGFLGPTSGNIYIPLLPLLQRVFNVSTTSINATVSVFMAVFAVAPLFWASWADFGGRKTLYIISLFFFILANLLLAVVPANIGALFVLRILQAFGASSVMSVGAGSIADITEPKRRATAISYFLMGPQLGPILGPILSLIATDGQWRWIFGFLTIIGSIVYLMILFLLPETLRYLVGRGDSSKGWFVKPKLFQKRTATEEFPKPPKPSLRIYWKLLKFTPLLLCSLNGGFLFASFYGVSITFARVLQIDYGLNVWQTSISYICPGIAMISGSLFAGRLLDKISTKIIKEHGKHIPEKRFSLQVIGLIISMAGMVGYGWCVQKHTHLAPIYIMVFLAGFGMTWVFVGNTTYLTECSTGQPATNVAIGNVMRNASAAISSAIIDKVISRIGFGWSFTIFGFIDLVGIGIVLVLMRYGQKMRENFELNR</sequence>
<dbReference type="GO" id="GO:0030476">
    <property type="term" value="P:ascospore wall assembly"/>
    <property type="evidence" value="ECO:0007669"/>
    <property type="project" value="EnsemblFungi"/>
</dbReference>
<evidence type="ECO:0000313" key="11">
    <source>
        <dbReference type="Proteomes" id="UP000002258"/>
    </source>
</evidence>
<dbReference type="RefSeq" id="XP_001382474.2">
    <property type="nucleotide sequence ID" value="XM_001382437.1"/>
</dbReference>
<feature type="transmembrane region" description="Helical" evidence="8">
    <location>
        <begin position="129"/>
        <end position="151"/>
    </location>
</feature>
<feature type="transmembrane region" description="Helical" evidence="8">
    <location>
        <begin position="367"/>
        <end position="388"/>
    </location>
</feature>
<comment type="similarity">
    <text evidence="6">Belongs to the major facilitator superfamily. CAR1 family.</text>
</comment>
<dbReference type="KEGG" id="pic:PICST_29843"/>
<dbReference type="PROSITE" id="PS50850">
    <property type="entry name" value="MFS"/>
    <property type="match status" value="1"/>
</dbReference>
<dbReference type="HOGENOM" id="CLU_008455_8_7_1"/>
<dbReference type="GeneID" id="4836926"/>
<name>A3LP70_PICST</name>
<feature type="transmembrane region" description="Helical" evidence="8">
    <location>
        <begin position="433"/>
        <end position="455"/>
    </location>
</feature>
<feature type="domain" description="Major facilitator superfamily (MFS) profile" evidence="9">
    <location>
        <begin position="37"/>
        <end position="459"/>
    </location>
</feature>
<evidence type="ECO:0000256" key="8">
    <source>
        <dbReference type="SAM" id="Phobius"/>
    </source>
</evidence>